<keyword evidence="5" id="KW-1185">Reference proteome</keyword>
<dbReference type="EMBL" id="JACWLN010000001">
    <property type="protein sequence ID" value="MBD1259071.1"/>
    <property type="molecule type" value="Genomic_DNA"/>
</dbReference>
<evidence type="ECO:0000313" key="2">
    <source>
        <dbReference type="EMBL" id="MBD1259071.1"/>
    </source>
</evidence>
<dbReference type="EMBL" id="QGGQ01000002">
    <property type="protein sequence ID" value="PWK24627.1"/>
    <property type="molecule type" value="Genomic_DNA"/>
</dbReference>
<evidence type="ECO:0000259" key="1">
    <source>
        <dbReference type="Pfam" id="PF10091"/>
    </source>
</evidence>
<organism evidence="3 4">
    <name type="scientific">Maribacter polysiphoniae</name>
    <dbReference type="NCBI Taxonomy" id="429344"/>
    <lineage>
        <taxon>Bacteria</taxon>
        <taxon>Pseudomonadati</taxon>
        <taxon>Bacteroidota</taxon>
        <taxon>Flavobacteriia</taxon>
        <taxon>Flavobacteriales</taxon>
        <taxon>Flavobacteriaceae</taxon>
        <taxon>Maribacter</taxon>
    </lineage>
</organism>
<name>A0A316E1X5_9FLAO</name>
<dbReference type="AlphaFoldDB" id="A0A316E1X5"/>
<evidence type="ECO:0000313" key="3">
    <source>
        <dbReference type="EMBL" id="PWK24627.1"/>
    </source>
</evidence>
<dbReference type="Pfam" id="PF10091">
    <property type="entry name" value="Glycoamylase"/>
    <property type="match status" value="1"/>
</dbReference>
<dbReference type="PIRSF" id="PIRSF028431">
    <property type="entry name" value="UCP028431"/>
    <property type="match status" value="1"/>
</dbReference>
<feature type="domain" description="Glycoamylase-like" evidence="1">
    <location>
        <begin position="223"/>
        <end position="444"/>
    </location>
</feature>
<sequence>MIKTKVYIFILCFILWSCTGGDDYTYVPTELPDESEETVEEPEITDEELLDLTQRETFKYFWDFAEANSGCARERYHPDDTSNSANVVTTGGTGFGLMSLLVGIERGFISREDGVERFDKILTFLESADRFHGAWPHWINGSSGEVIPFSTEDDGGDLVETAFLAQGLICVKEYFKEGSDTEKALAEKADTLWKGVEWDWYTQEGNALYWHWSPNYGFNINLKLSGYNEVLIAYIMAAASPDYGIDKEVYTAGWAGNGSILSSNTAYGYPLLVKHNGAENYGGPLFWAHYSYLGLDPKGLSDDYVNYWDVNVNHSKINFDYCVENPNNFEGYGEDCWGLTASYSRNSDGSMGYAAHKPENDLGIVSPTAAISSMPYTPDESLAALRYFYKNKDKLLGVAGFYDAFSPEYDFWVAEAYLAIDQGPQIIMIENYRTGLLWNLFMQNTDVQSGLDTLNFSY</sequence>
<reference evidence="3 4" key="1">
    <citation type="submission" date="2018-05" db="EMBL/GenBank/DDBJ databases">
        <title>Genomic Encyclopedia of Archaeal and Bacterial Type Strains, Phase II (KMG-II): from individual species to whole genera.</title>
        <authorList>
            <person name="Goeker M."/>
        </authorList>
    </citation>
    <scope>NUCLEOTIDE SEQUENCE [LARGE SCALE GENOMIC DNA]</scope>
    <source>
        <strain evidence="3 4">DSM 23514</strain>
    </source>
</reference>
<evidence type="ECO:0000313" key="5">
    <source>
        <dbReference type="Proteomes" id="UP000651837"/>
    </source>
</evidence>
<dbReference type="Proteomes" id="UP000245667">
    <property type="component" value="Unassembled WGS sequence"/>
</dbReference>
<reference evidence="2 5" key="2">
    <citation type="submission" date="2020-07" db="EMBL/GenBank/DDBJ databases">
        <title>The draft genome sequence of Maribacter polysiphoniae KCTC 22021.</title>
        <authorList>
            <person name="Mu L."/>
        </authorList>
    </citation>
    <scope>NUCLEOTIDE SEQUENCE [LARGE SCALE GENOMIC DNA]</scope>
    <source>
        <strain evidence="2 5">KCTC 22021</strain>
    </source>
</reference>
<proteinExistence type="predicted"/>
<comment type="caution">
    <text evidence="3">The sequence shown here is derived from an EMBL/GenBank/DDBJ whole genome shotgun (WGS) entry which is preliminary data.</text>
</comment>
<dbReference type="Proteomes" id="UP000651837">
    <property type="component" value="Unassembled WGS sequence"/>
</dbReference>
<dbReference type="InterPro" id="IPR019282">
    <property type="entry name" value="Glycoamylase-like_cons_dom"/>
</dbReference>
<dbReference type="RefSeq" id="WP_109649182.1">
    <property type="nucleotide sequence ID" value="NZ_JACWLN010000001.1"/>
</dbReference>
<accession>A0A316E1X5</accession>
<evidence type="ECO:0000313" key="4">
    <source>
        <dbReference type="Proteomes" id="UP000245667"/>
    </source>
</evidence>
<dbReference type="Gene3D" id="1.50.10.140">
    <property type="match status" value="1"/>
</dbReference>
<protein>
    <submittedName>
        <fullName evidence="2">Beta-glucosidase</fullName>
    </submittedName>
</protein>
<dbReference type="InterPro" id="IPR016883">
    <property type="entry name" value="UCP028431"/>
</dbReference>
<gene>
    <name evidence="2" type="ORF">HZY62_00600</name>
    <name evidence="3" type="ORF">LX92_00991</name>
</gene>
<dbReference type="OrthoDB" id="5937621at2"/>